<sequence>MLKCGTFRCDGPPVKQCDNCNKSLFCENCILVHSSEHLKDNVICNFTEIKLKLSKIDFTRLKSTIKLSIYKIEIQKKQIMNEALSVSCQIKFMVKSAFKHLDEMTEYYNELYKKTEFKAKDHKKIKSIISEDLLFEKPSFSKLEGTLTKNTKNTKNQIKSVDMKQIQDIYDLITEMLGC</sequence>
<organism evidence="2 3">
    <name type="scientific">Stentor coeruleus</name>
    <dbReference type="NCBI Taxonomy" id="5963"/>
    <lineage>
        <taxon>Eukaryota</taxon>
        <taxon>Sar</taxon>
        <taxon>Alveolata</taxon>
        <taxon>Ciliophora</taxon>
        <taxon>Postciliodesmatophora</taxon>
        <taxon>Heterotrichea</taxon>
        <taxon>Heterotrichida</taxon>
        <taxon>Stentoridae</taxon>
        <taxon>Stentor</taxon>
    </lineage>
</organism>
<dbReference type="AlphaFoldDB" id="A0A1R2B2E8"/>
<dbReference type="InterPro" id="IPR013087">
    <property type="entry name" value="Znf_C2H2_type"/>
</dbReference>
<dbReference type="EMBL" id="MPUH01001036">
    <property type="protein sequence ID" value="OMJ70952.1"/>
    <property type="molecule type" value="Genomic_DNA"/>
</dbReference>
<evidence type="ECO:0000313" key="2">
    <source>
        <dbReference type="EMBL" id="OMJ70952.1"/>
    </source>
</evidence>
<evidence type="ECO:0000259" key="1">
    <source>
        <dbReference type="PROSITE" id="PS00028"/>
    </source>
</evidence>
<dbReference type="Proteomes" id="UP000187209">
    <property type="component" value="Unassembled WGS sequence"/>
</dbReference>
<dbReference type="PROSITE" id="PS00028">
    <property type="entry name" value="ZINC_FINGER_C2H2_1"/>
    <property type="match status" value="1"/>
</dbReference>
<name>A0A1R2B2E8_9CILI</name>
<proteinExistence type="predicted"/>
<protein>
    <recommendedName>
        <fullName evidence="1">C2H2-type domain-containing protein</fullName>
    </recommendedName>
</protein>
<gene>
    <name evidence="2" type="ORF">SteCoe_30946</name>
</gene>
<reference evidence="2 3" key="1">
    <citation type="submission" date="2016-11" db="EMBL/GenBank/DDBJ databases">
        <title>The macronuclear genome of Stentor coeruleus: a giant cell with tiny introns.</title>
        <authorList>
            <person name="Slabodnick M."/>
            <person name="Ruby J.G."/>
            <person name="Reiff S.B."/>
            <person name="Swart E.C."/>
            <person name="Gosai S."/>
            <person name="Prabakaran S."/>
            <person name="Witkowska E."/>
            <person name="Larue G.E."/>
            <person name="Fisher S."/>
            <person name="Freeman R.M."/>
            <person name="Gunawardena J."/>
            <person name="Chu W."/>
            <person name="Stover N.A."/>
            <person name="Gregory B.D."/>
            <person name="Nowacki M."/>
            <person name="Derisi J."/>
            <person name="Roy S.W."/>
            <person name="Marshall W.F."/>
            <person name="Sood P."/>
        </authorList>
    </citation>
    <scope>NUCLEOTIDE SEQUENCE [LARGE SCALE GENOMIC DNA]</scope>
    <source>
        <strain evidence="2">WM001</strain>
    </source>
</reference>
<feature type="domain" description="C2H2-type" evidence="1">
    <location>
        <begin position="17"/>
        <end position="37"/>
    </location>
</feature>
<keyword evidence="3" id="KW-1185">Reference proteome</keyword>
<comment type="caution">
    <text evidence="2">The sequence shown here is derived from an EMBL/GenBank/DDBJ whole genome shotgun (WGS) entry which is preliminary data.</text>
</comment>
<accession>A0A1R2B2E8</accession>
<evidence type="ECO:0000313" key="3">
    <source>
        <dbReference type="Proteomes" id="UP000187209"/>
    </source>
</evidence>